<protein>
    <recommendedName>
        <fullName evidence="2">Regulatory protein YycH domain-containing protein</fullName>
    </recommendedName>
</protein>
<gene>
    <name evidence="3" type="ORF">EW139_01780</name>
</gene>
<reference evidence="3 4" key="1">
    <citation type="submission" date="2019-03" db="EMBL/GenBank/DDBJ databases">
        <title>Complete Genome Sequence of Leuconostoc kimchii strain NKJ218 Isolated from Homemade Kimchi.</title>
        <authorList>
            <person name="Jung J.Y."/>
            <person name="Jin H.M."/>
            <person name="Jung J.-W."/>
            <person name="Lee S.-Y."/>
            <person name="Ryu B.-G."/>
            <person name="Han S.-S."/>
            <person name="Kang H.K."/>
            <person name="Choi H.W."/>
            <person name="Chung E.J."/>
            <person name="Choi K.-M."/>
        </authorList>
    </citation>
    <scope>NUCLEOTIDE SEQUENCE [LARGE SCALE GENOMIC DNA]</scope>
    <source>
        <strain evidence="3 4">NKJ218</strain>
    </source>
</reference>
<keyword evidence="4" id="KW-1185">Reference proteome</keyword>
<keyword evidence="1" id="KW-1133">Transmembrane helix</keyword>
<dbReference type="CDD" id="cd15787">
    <property type="entry name" value="YycH_N"/>
    <property type="match status" value="1"/>
</dbReference>
<dbReference type="Gene3D" id="3.10.450.310">
    <property type="match status" value="1"/>
</dbReference>
<feature type="domain" description="Regulatory protein YycH" evidence="2">
    <location>
        <begin position="16"/>
        <end position="429"/>
    </location>
</feature>
<evidence type="ECO:0000313" key="4">
    <source>
        <dbReference type="Proteomes" id="UP000295756"/>
    </source>
</evidence>
<evidence type="ECO:0000256" key="1">
    <source>
        <dbReference type="SAM" id="Phobius"/>
    </source>
</evidence>
<dbReference type="EMBL" id="CP037939">
    <property type="protein sequence ID" value="QBR46927.1"/>
    <property type="molecule type" value="Genomic_DNA"/>
</dbReference>
<dbReference type="RefSeq" id="WP_134833454.1">
    <property type="nucleotide sequence ID" value="NZ_CP037939.1"/>
</dbReference>
<proteinExistence type="predicted"/>
<keyword evidence="1" id="KW-0812">Transmembrane</keyword>
<dbReference type="InterPro" id="IPR009996">
    <property type="entry name" value="YycH"/>
</dbReference>
<sequence>MRNRRKYFQGTLLNIALVLAIAFSVILTGFVFSSFGKNEAPSISESQQPEQRLLEMFRPTQYIVTQSNGQQKLVVNDTDEKIKGIRRAVTQSTLDEAQTKTVTTGQIKKILSTKKSQIFRYPDVIPISYFNTRYEQHIVAQKTFNFNYFVLPLDHKKEGYFVNTKTDQVTTVKVSKLNSDQVWQQVDKLPTHLTVDFKAYNGRVVLNYPQKIKLPVYSYLVNHRDPKTYVSSLLGTLNQLTITQDDAETVYTNKLNNQQITYDPSWETVKFEDHNPKNKLPKTYLDRLNSNFSQINLLQLDLTDTRFYESQDNGKKITFRTYVEGFPVYFQSQSGAIHMTMDNHGNLTSTYSLNELGVPVPNRQADVELPATETVIKQLTDAGVKTSDYNFITPGYEWLINEDSQAAVNMEPTWMIETHDGWQSVTSYLRNR</sequence>
<keyword evidence="1" id="KW-0472">Membrane</keyword>
<accession>A0ABX5SKF4</accession>
<name>A0ABX5SKF4_9LACO</name>
<organism evidence="3 4">
    <name type="scientific">Leuconostoc kimchii</name>
    <dbReference type="NCBI Taxonomy" id="136609"/>
    <lineage>
        <taxon>Bacteria</taxon>
        <taxon>Bacillati</taxon>
        <taxon>Bacillota</taxon>
        <taxon>Bacilli</taxon>
        <taxon>Lactobacillales</taxon>
        <taxon>Lactobacillaceae</taxon>
        <taxon>Leuconostoc</taxon>
    </lineage>
</organism>
<dbReference type="Pfam" id="PF07435">
    <property type="entry name" value="YycH"/>
    <property type="match status" value="1"/>
</dbReference>
<dbReference type="Proteomes" id="UP000295756">
    <property type="component" value="Chromosome"/>
</dbReference>
<evidence type="ECO:0000313" key="3">
    <source>
        <dbReference type="EMBL" id="QBR46927.1"/>
    </source>
</evidence>
<evidence type="ECO:0000259" key="2">
    <source>
        <dbReference type="Pfam" id="PF07435"/>
    </source>
</evidence>
<feature type="transmembrane region" description="Helical" evidence="1">
    <location>
        <begin position="12"/>
        <end position="32"/>
    </location>
</feature>